<dbReference type="EMBL" id="MNCJ02000318">
    <property type="protein sequence ID" value="KAF5814984.1"/>
    <property type="molecule type" value="Genomic_DNA"/>
</dbReference>
<reference evidence="1" key="1">
    <citation type="journal article" date="2017" name="Nature">
        <title>The sunflower genome provides insights into oil metabolism, flowering and Asterid evolution.</title>
        <authorList>
            <person name="Badouin H."/>
            <person name="Gouzy J."/>
            <person name="Grassa C.J."/>
            <person name="Murat F."/>
            <person name="Staton S.E."/>
            <person name="Cottret L."/>
            <person name="Lelandais-Briere C."/>
            <person name="Owens G.L."/>
            <person name="Carrere S."/>
            <person name="Mayjonade B."/>
            <person name="Legrand L."/>
            <person name="Gill N."/>
            <person name="Kane N.C."/>
            <person name="Bowers J.E."/>
            <person name="Hubner S."/>
            <person name="Bellec A."/>
            <person name="Berard A."/>
            <person name="Berges H."/>
            <person name="Blanchet N."/>
            <person name="Boniface M.C."/>
            <person name="Brunel D."/>
            <person name="Catrice O."/>
            <person name="Chaidir N."/>
            <person name="Claudel C."/>
            <person name="Donnadieu C."/>
            <person name="Faraut T."/>
            <person name="Fievet G."/>
            <person name="Helmstetter N."/>
            <person name="King M."/>
            <person name="Knapp S.J."/>
            <person name="Lai Z."/>
            <person name="Le Paslier M.C."/>
            <person name="Lippi Y."/>
            <person name="Lorenzon L."/>
            <person name="Mandel J.R."/>
            <person name="Marage G."/>
            <person name="Marchand G."/>
            <person name="Marquand E."/>
            <person name="Bret-Mestries E."/>
            <person name="Morien E."/>
            <person name="Nambeesan S."/>
            <person name="Nguyen T."/>
            <person name="Pegot-Espagnet P."/>
            <person name="Pouilly N."/>
            <person name="Raftis F."/>
            <person name="Sallet E."/>
            <person name="Schiex T."/>
            <person name="Thomas J."/>
            <person name="Vandecasteele C."/>
            <person name="Vares D."/>
            <person name="Vear F."/>
            <person name="Vautrin S."/>
            <person name="Crespi M."/>
            <person name="Mangin B."/>
            <person name="Burke J.M."/>
            <person name="Salse J."/>
            <person name="Munos S."/>
            <person name="Vincourt P."/>
            <person name="Rieseberg L.H."/>
            <person name="Langlade N.B."/>
        </authorList>
    </citation>
    <scope>NUCLEOTIDE SEQUENCE</scope>
    <source>
        <tissue evidence="1">Leaves</tissue>
    </source>
</reference>
<evidence type="ECO:0000313" key="1">
    <source>
        <dbReference type="EMBL" id="KAF5814984.1"/>
    </source>
</evidence>
<dbReference type="Proteomes" id="UP000215914">
    <property type="component" value="Unassembled WGS sequence"/>
</dbReference>
<accession>A0A9K3NWF6</accession>
<gene>
    <name evidence="1" type="ORF">HanXRQr2_Chr03g0117351</name>
</gene>
<reference evidence="1" key="2">
    <citation type="submission" date="2020-06" db="EMBL/GenBank/DDBJ databases">
        <title>Helianthus annuus Genome sequencing and assembly Release 2.</title>
        <authorList>
            <person name="Gouzy J."/>
            <person name="Langlade N."/>
            <person name="Munos S."/>
        </authorList>
    </citation>
    <scope>NUCLEOTIDE SEQUENCE</scope>
    <source>
        <tissue evidence="1">Leaves</tissue>
    </source>
</reference>
<name>A0A9K3NWF6_HELAN</name>
<protein>
    <submittedName>
        <fullName evidence="1">Uncharacterized protein</fullName>
    </submittedName>
</protein>
<dbReference type="Gramene" id="mRNA:HanXRQr2_Chr03g0117351">
    <property type="protein sequence ID" value="CDS:HanXRQr2_Chr03g0117351.1"/>
    <property type="gene ID" value="HanXRQr2_Chr03g0117351"/>
</dbReference>
<dbReference type="AlphaFoldDB" id="A0A9K3NWF6"/>
<evidence type="ECO:0000313" key="2">
    <source>
        <dbReference type="Proteomes" id="UP000215914"/>
    </source>
</evidence>
<sequence length="59" mass="7024">MSLCYKGVGVGLAYRVYPYTIRHDTRNLIHEHDTIIYRVLFFSNTNSRRYTRKLPVNTC</sequence>
<organism evidence="1 2">
    <name type="scientific">Helianthus annuus</name>
    <name type="common">Common sunflower</name>
    <dbReference type="NCBI Taxonomy" id="4232"/>
    <lineage>
        <taxon>Eukaryota</taxon>
        <taxon>Viridiplantae</taxon>
        <taxon>Streptophyta</taxon>
        <taxon>Embryophyta</taxon>
        <taxon>Tracheophyta</taxon>
        <taxon>Spermatophyta</taxon>
        <taxon>Magnoliopsida</taxon>
        <taxon>eudicotyledons</taxon>
        <taxon>Gunneridae</taxon>
        <taxon>Pentapetalae</taxon>
        <taxon>asterids</taxon>
        <taxon>campanulids</taxon>
        <taxon>Asterales</taxon>
        <taxon>Asteraceae</taxon>
        <taxon>Asteroideae</taxon>
        <taxon>Heliantheae alliance</taxon>
        <taxon>Heliantheae</taxon>
        <taxon>Helianthus</taxon>
    </lineage>
</organism>
<comment type="caution">
    <text evidence="1">The sequence shown here is derived from an EMBL/GenBank/DDBJ whole genome shotgun (WGS) entry which is preliminary data.</text>
</comment>
<keyword evidence="2" id="KW-1185">Reference proteome</keyword>
<proteinExistence type="predicted"/>